<reference evidence="3" key="1">
    <citation type="submission" date="2015-11" db="EMBL/GenBank/DDBJ databases">
        <authorList>
            <person name="Blom J."/>
        </authorList>
    </citation>
    <scope>NUCLEOTIDE SEQUENCE [LARGE SCALE GENOMIC DNA]</scope>
</reference>
<keyword evidence="3" id="KW-1185">Reference proteome</keyword>
<dbReference type="NCBIfam" id="TIGR01626">
    <property type="entry name" value="ytfJ_HI0045"/>
    <property type="match status" value="1"/>
</dbReference>
<dbReference type="PATRIC" id="fig|1619313.3.peg.230"/>
<dbReference type="STRING" id="1619313.EM595_0223"/>
<name>A0A0U5LJI2_9GAMM</name>
<feature type="chain" id="PRO_5006861372" description="YtfJ family protein" evidence="1">
    <location>
        <begin position="25"/>
        <end position="188"/>
    </location>
</feature>
<evidence type="ECO:0008006" key="4">
    <source>
        <dbReference type="Google" id="ProtNLM"/>
    </source>
</evidence>
<protein>
    <recommendedName>
        <fullName evidence="4">YtfJ family protein</fullName>
    </recommendedName>
</protein>
<keyword evidence="1" id="KW-0732">Signal</keyword>
<dbReference type="Proteomes" id="UP000059419">
    <property type="component" value="Chromosome 1"/>
</dbReference>
<dbReference type="KEGG" id="ege:EM595_0223"/>
<sequence>MLFSVRSVRSLAVATLLLPFFASAHNFVVGERVSPMGIADRGELLEQQGKLSYQRWNSAQLTGKVRVVLYLAGRMSAKDENNAVIEAISAAKLPHDRYQTTTIINTDDAIPGSAIFVRNSIESSKKTSPWAQFVVDSLGAGQRAWQLKPGGSTVVVLDKTGAVRFAQEGALSPQQVQEVTALLHQLVS</sequence>
<proteinExistence type="predicted"/>
<dbReference type="OrthoDB" id="5689995at2"/>
<feature type="signal peptide" evidence="1">
    <location>
        <begin position="1"/>
        <end position="24"/>
    </location>
</feature>
<dbReference type="RefSeq" id="WP_067435046.1">
    <property type="nucleotide sequence ID" value="NZ_JACSXG010000019.1"/>
</dbReference>
<gene>
    <name evidence="2" type="primary">ytfJ</name>
    <name evidence="2" type="ORF">EM595_0223</name>
</gene>
<accession>A0A0U5LJI2</accession>
<dbReference type="Pfam" id="PF09695">
    <property type="entry name" value="YtfJ_HI0045"/>
    <property type="match status" value="1"/>
</dbReference>
<evidence type="ECO:0000313" key="3">
    <source>
        <dbReference type="Proteomes" id="UP000059419"/>
    </source>
</evidence>
<evidence type="ECO:0000313" key="2">
    <source>
        <dbReference type="EMBL" id="CUU22460.1"/>
    </source>
</evidence>
<dbReference type="AlphaFoldDB" id="A0A0U5LJI2"/>
<dbReference type="EMBL" id="LN907827">
    <property type="protein sequence ID" value="CUU22460.1"/>
    <property type="molecule type" value="Genomic_DNA"/>
</dbReference>
<dbReference type="InterPro" id="IPR006513">
    <property type="entry name" value="YtfJ_HI0045"/>
</dbReference>
<evidence type="ECO:0000256" key="1">
    <source>
        <dbReference type="SAM" id="SignalP"/>
    </source>
</evidence>
<organism evidence="2 3">
    <name type="scientific">Duffyella gerundensis</name>
    <dbReference type="NCBI Taxonomy" id="1619313"/>
    <lineage>
        <taxon>Bacteria</taxon>
        <taxon>Pseudomonadati</taxon>
        <taxon>Pseudomonadota</taxon>
        <taxon>Gammaproteobacteria</taxon>
        <taxon>Enterobacterales</taxon>
        <taxon>Erwiniaceae</taxon>
        <taxon>Duffyella</taxon>
    </lineage>
</organism>